<dbReference type="SUPFAM" id="SSF53850">
    <property type="entry name" value="Periplasmic binding protein-like II"/>
    <property type="match status" value="1"/>
</dbReference>
<dbReference type="Pfam" id="PF22384">
    <property type="entry name" value="PBP2_Ca3427_like"/>
    <property type="match status" value="1"/>
</dbReference>
<dbReference type="Gene3D" id="1.20.1280.290">
    <property type="match status" value="2"/>
</dbReference>
<keyword evidence="2 5" id="KW-0812">Transmembrane</keyword>
<reference evidence="7 8" key="1">
    <citation type="journal article" date="2011" name="PLoS Genet.">
        <title>Comparative genomic analysis of human fungal pathogens causing paracoccidioidomycosis.</title>
        <authorList>
            <person name="Desjardins C.A."/>
            <person name="Champion M.D."/>
            <person name="Holder J.W."/>
            <person name="Muszewska A."/>
            <person name="Goldberg J."/>
            <person name="Bailao A.M."/>
            <person name="Brigido M.M."/>
            <person name="Ferreira M.E."/>
            <person name="Garcia A.M."/>
            <person name="Grynberg M."/>
            <person name="Gujja S."/>
            <person name="Heiman D.I."/>
            <person name="Henn M.R."/>
            <person name="Kodira C.D."/>
            <person name="Leon-Narvaez H."/>
            <person name="Longo L.V."/>
            <person name="Ma L.J."/>
            <person name="Malavazi I."/>
            <person name="Matsuo A.L."/>
            <person name="Morais F.V."/>
            <person name="Pereira M."/>
            <person name="Rodriguez-Brito S."/>
            <person name="Sakthikumar S."/>
            <person name="Salem-Izacc S.M."/>
            <person name="Sykes S.M."/>
            <person name="Teixeira M.M."/>
            <person name="Vallejo M.C."/>
            <person name="Walter M.E."/>
            <person name="Yandava C."/>
            <person name="Young S."/>
            <person name="Zeng Q."/>
            <person name="Zucker J."/>
            <person name="Felipe M.S."/>
            <person name="Goldman G.H."/>
            <person name="Haas B.J."/>
            <person name="McEwen J.G."/>
            <person name="Nino-Vega G."/>
            <person name="Puccia R."/>
            <person name="San-Blas G."/>
            <person name="Soares C.M."/>
            <person name="Birren B.W."/>
            <person name="Cuomo C.A."/>
        </authorList>
    </citation>
    <scope>NUCLEOTIDE SEQUENCE [LARGE SCALE GENOMIC DNA]</scope>
    <source>
        <strain evidence="8">ATCC MYA-826 / Pb01</strain>
    </source>
</reference>
<comment type="subcellular location">
    <subcellularLocation>
        <location evidence="1">Membrane</location>
        <topology evidence="1">Multi-pass membrane protein</topology>
    </subcellularLocation>
</comment>
<dbReference type="AlphaFoldDB" id="A0A0A2V5R1"/>
<dbReference type="GO" id="GO:0016020">
    <property type="term" value="C:membrane"/>
    <property type="evidence" value="ECO:0007669"/>
    <property type="project" value="UniProtKB-SubCell"/>
</dbReference>
<feature type="transmembrane region" description="Helical" evidence="5">
    <location>
        <begin position="44"/>
        <end position="62"/>
    </location>
</feature>
<dbReference type="GO" id="GO:0042147">
    <property type="term" value="P:retrograde transport, endosome to Golgi"/>
    <property type="evidence" value="ECO:0007669"/>
    <property type="project" value="TreeGrafter"/>
</dbReference>
<feature type="transmembrane region" description="Helical" evidence="5">
    <location>
        <begin position="131"/>
        <end position="152"/>
    </location>
</feature>
<feature type="transmembrane region" description="Helical" evidence="5">
    <location>
        <begin position="6"/>
        <end position="24"/>
    </location>
</feature>
<dbReference type="InterPro" id="IPR054364">
    <property type="entry name" value="Ca3427-like_PBP2"/>
</dbReference>
<proteinExistence type="predicted"/>
<feature type="transmembrane region" description="Helical" evidence="5">
    <location>
        <begin position="192"/>
        <end position="211"/>
    </location>
</feature>
<keyword evidence="8" id="KW-1185">Reference proteome</keyword>
<dbReference type="GO" id="GO:0045332">
    <property type="term" value="P:phospholipid translocation"/>
    <property type="evidence" value="ECO:0007669"/>
    <property type="project" value="TreeGrafter"/>
</dbReference>
<dbReference type="KEGG" id="pbl:PAAG_11835"/>
<evidence type="ECO:0000313" key="8">
    <source>
        <dbReference type="Proteomes" id="UP000002059"/>
    </source>
</evidence>
<dbReference type="Proteomes" id="UP000002059">
    <property type="component" value="Partially assembled WGS sequence"/>
</dbReference>
<dbReference type="GO" id="GO:0005768">
    <property type="term" value="C:endosome"/>
    <property type="evidence" value="ECO:0007669"/>
    <property type="project" value="TreeGrafter"/>
</dbReference>
<name>A0A0A2V5R1_PARBA</name>
<dbReference type="VEuPathDB" id="FungiDB:PAAG_11835"/>
<organism evidence="7 8">
    <name type="scientific">Paracoccidioides lutzii (strain ATCC MYA-826 / Pb01)</name>
    <name type="common">Paracoccidioides brasiliensis</name>
    <dbReference type="NCBI Taxonomy" id="502779"/>
    <lineage>
        <taxon>Eukaryota</taxon>
        <taxon>Fungi</taxon>
        <taxon>Dikarya</taxon>
        <taxon>Ascomycota</taxon>
        <taxon>Pezizomycotina</taxon>
        <taxon>Eurotiomycetes</taxon>
        <taxon>Eurotiomycetidae</taxon>
        <taxon>Onygenales</taxon>
        <taxon>Ajellomycetaceae</taxon>
        <taxon>Paracoccidioides</taxon>
    </lineage>
</organism>
<gene>
    <name evidence="7" type="ORF">PAAG_11835</name>
</gene>
<evidence type="ECO:0000256" key="3">
    <source>
        <dbReference type="ARBA" id="ARBA00022989"/>
    </source>
</evidence>
<evidence type="ECO:0000256" key="2">
    <source>
        <dbReference type="ARBA" id="ARBA00022692"/>
    </source>
</evidence>
<evidence type="ECO:0000256" key="5">
    <source>
        <dbReference type="SAM" id="Phobius"/>
    </source>
</evidence>
<keyword evidence="4 5" id="KW-0472">Membrane</keyword>
<dbReference type="EMBL" id="KN294001">
    <property type="protein sequence ID" value="KGQ01485.1"/>
    <property type="molecule type" value="Genomic_DNA"/>
</dbReference>
<dbReference type="GO" id="GO:0005802">
    <property type="term" value="C:trans-Golgi network"/>
    <property type="evidence" value="ECO:0007669"/>
    <property type="project" value="TreeGrafter"/>
</dbReference>
<dbReference type="InterPro" id="IPR006603">
    <property type="entry name" value="PQ-loop_rpt"/>
</dbReference>
<sequence>MWLTTLIFDYGASVFLVLSPLTSYSDQIYSIHRTKSSAGFSLDIPLIMLVASILKLFYWFGAYYSPTLLYQAIIMIGVQLVLLKVALDNRAPTGIKDGIEHLPFSGQSAGGLSAGFSRPYNFWQWRANRPYWTFLSYFVTSLFIIHVFLRPISRSQSYIALLGFAGLSVEAFLPVPQIISNQRAQSCKGFRVSVLASWILGDAMKMGYFFYDADSVPWAFRLCAILQCICDCYLGVQYWMFGNGIPAKLDVDRIVATSRFDHGDGRWRMKDTDHHSPYTAPYHYILQSMASSRDTIRIGFVPEHYLTPLHLALKSFIPSLPFKVTIKPFPSGTGHMITSLRENEIDIGIGLTEGWVAGLVGKTQLENGDVDGGYKMVGQWVETPLRWAIVSGRNRTEINGVSDLKGGRVGVSRLGSGSHIMSFVLAQQQNWSSTSSPLRPVVLGPFPSLRDGVTGYNSLTPSATPSPSADFFMWEQFTTKPYFHPSEINSNPPLKKIGEIFTPWPSWHIAASTSTFPSPAQDERLTQLFDALDNGIAAFEADKEQVVKLLGTGELGCTYIEEDAREWLRDVRFVKDGTRGVDKPIVEGVIDVLKVADVVPENIENYVALEKVVGISK</sequence>
<dbReference type="PANTHER" id="PTHR14856">
    <property type="entry name" value="PQ-LOOP REPEAT-CONTAINING PROTEIN 1-LIKE PROTEIN"/>
    <property type="match status" value="1"/>
</dbReference>
<evidence type="ECO:0000256" key="4">
    <source>
        <dbReference type="ARBA" id="ARBA00023136"/>
    </source>
</evidence>
<dbReference type="GeneID" id="9097157"/>
<accession>A0A0A2V5R1</accession>
<evidence type="ECO:0000313" key="7">
    <source>
        <dbReference type="EMBL" id="KGQ01485.1"/>
    </source>
</evidence>
<dbReference type="PANTHER" id="PTHR14856:SF9">
    <property type="entry name" value="PQ-LOOP REPEAT-CONTAINING PROTEIN 1"/>
    <property type="match status" value="1"/>
</dbReference>
<dbReference type="HOGENOM" id="CLU_499853_0_0_1"/>
<dbReference type="RefSeq" id="XP_015703005.1">
    <property type="nucleotide sequence ID" value="XM_015847413.1"/>
</dbReference>
<dbReference type="Pfam" id="PF04193">
    <property type="entry name" value="PQ-loop"/>
    <property type="match status" value="2"/>
</dbReference>
<feature type="transmembrane region" description="Helical" evidence="5">
    <location>
        <begin position="158"/>
        <end position="180"/>
    </location>
</feature>
<dbReference type="Gene3D" id="3.40.190.10">
    <property type="entry name" value="Periplasmic binding protein-like II"/>
    <property type="match status" value="2"/>
</dbReference>
<dbReference type="GO" id="GO:0005829">
    <property type="term" value="C:cytosol"/>
    <property type="evidence" value="ECO:0007669"/>
    <property type="project" value="GOC"/>
</dbReference>
<feature type="transmembrane region" description="Helical" evidence="5">
    <location>
        <begin position="68"/>
        <end position="87"/>
    </location>
</feature>
<dbReference type="eggNOG" id="ENOG502QRHZ">
    <property type="taxonomic scope" value="Eukaryota"/>
</dbReference>
<protein>
    <recommendedName>
        <fullName evidence="6">Ca3427-like PBP 2 domain-containing protein</fullName>
    </recommendedName>
</protein>
<evidence type="ECO:0000256" key="1">
    <source>
        <dbReference type="ARBA" id="ARBA00004141"/>
    </source>
</evidence>
<feature type="domain" description="Ca3427-like PBP 2" evidence="6">
    <location>
        <begin position="387"/>
        <end position="499"/>
    </location>
</feature>
<dbReference type="OrthoDB" id="292213at2759"/>
<keyword evidence="3 5" id="KW-1133">Transmembrane helix</keyword>
<dbReference type="SMART" id="SM00679">
    <property type="entry name" value="CTNS"/>
    <property type="match status" value="2"/>
</dbReference>
<dbReference type="OMA" id="RICGVFH"/>
<dbReference type="InterPro" id="IPR052241">
    <property type="entry name" value="SLC66/Scramblase_ANY1"/>
</dbReference>
<evidence type="ECO:0000259" key="6">
    <source>
        <dbReference type="Pfam" id="PF22384"/>
    </source>
</evidence>